<dbReference type="PANTHER" id="PTHR30480:SF16">
    <property type="entry name" value="GLYCOSIDE HYDROLASE FAMILY 3 DOMAIN PROTEIN"/>
    <property type="match status" value="1"/>
</dbReference>
<dbReference type="Gene3D" id="3.20.20.300">
    <property type="entry name" value="Glycoside hydrolase, family 3, N-terminal domain"/>
    <property type="match status" value="1"/>
</dbReference>
<comment type="similarity">
    <text evidence="1">Belongs to the glycosyl hydrolase 3 family.</text>
</comment>
<dbReference type="AlphaFoldDB" id="A0A1Q2MC33"/>
<reference evidence="6" key="1">
    <citation type="submission" date="2017-02" db="EMBL/GenBank/DDBJ databases">
        <title>Comparative genomics and description of representatives of a novel lineage of planctomycetes thriving in anoxic sediments.</title>
        <authorList>
            <person name="Spring S."/>
            <person name="Bunk B."/>
            <person name="Sproer C."/>
        </authorList>
    </citation>
    <scope>NUCLEOTIDE SEQUENCE [LARGE SCALE GENOMIC DNA]</scope>
    <source>
        <strain evidence="6">SM-Chi-D1</strain>
    </source>
</reference>
<accession>A0A1Q2MC33</accession>
<evidence type="ECO:0000313" key="6">
    <source>
        <dbReference type="Proteomes" id="UP000188181"/>
    </source>
</evidence>
<keyword evidence="3 5" id="KW-0326">Glycosidase</keyword>
<dbReference type="SUPFAM" id="SSF51445">
    <property type="entry name" value="(Trans)glycosidases"/>
    <property type="match status" value="1"/>
</dbReference>
<dbReference type="InterPro" id="IPR036881">
    <property type="entry name" value="Glyco_hydro_3_C_sf"/>
</dbReference>
<dbReference type="Pfam" id="PF00933">
    <property type="entry name" value="Glyco_hydro_3"/>
    <property type="match status" value="1"/>
</dbReference>
<evidence type="ECO:0000256" key="3">
    <source>
        <dbReference type="ARBA" id="ARBA00023295"/>
    </source>
</evidence>
<evidence type="ECO:0000256" key="2">
    <source>
        <dbReference type="ARBA" id="ARBA00022801"/>
    </source>
</evidence>
<dbReference type="PANTHER" id="PTHR30480">
    <property type="entry name" value="BETA-HEXOSAMINIDASE-RELATED"/>
    <property type="match status" value="1"/>
</dbReference>
<organism evidence="5 6">
    <name type="scientific">Limihaloglobus sulfuriphilus</name>
    <dbReference type="NCBI Taxonomy" id="1851148"/>
    <lineage>
        <taxon>Bacteria</taxon>
        <taxon>Pseudomonadati</taxon>
        <taxon>Planctomycetota</taxon>
        <taxon>Phycisphaerae</taxon>
        <taxon>Sedimentisphaerales</taxon>
        <taxon>Sedimentisphaeraceae</taxon>
        <taxon>Limihaloglobus</taxon>
    </lineage>
</organism>
<dbReference type="InterPro" id="IPR017853">
    <property type="entry name" value="GH"/>
</dbReference>
<dbReference type="STRING" id="1851148.SMSP2_00136"/>
<proteinExistence type="inferred from homology"/>
<name>A0A1Q2MC33_9BACT</name>
<keyword evidence="6" id="KW-1185">Reference proteome</keyword>
<sequence>MSIDCTKWVDQLLGRMTIEQKIGQMLVFGFCGPVITPDIAELIRKYHIGGLRISQKFRMMTVANDIKPGTEPDENTRRSLQYPRGLNRDYAYIDSPTSCTAREYAQSLNRLRDFALERPLGVGIHLVIDQEGNACDDLLSSQRLFPAAMGYPGAGDTDLAYRSGLCIARQARAIGANMIHSPVLDVNTNPLNPEIGARSFSALTDEVILYGRALMQGLKDGGLFTTGKHFPGRGESVSDAHWGLPTVGISREDLYHEHIRPYKKLIEAGLDAVMLAHCCYPCLGVVDRPACVSDTIINDILRGELGFEGIITTDNMMMGGILQKYEMSEAVVEAVAAGCDIILCRDESPLRYKIIDSLINAVRNGRIKEKRVDESVERVLKMRWQMGLAQNGGKVDPDVADVPFNDAFVKKTAAEAAEKTVMLKDESSLIPLDPASNVLLIEQIFPTHSFAANMYSHPGLLWEEMCRHSDKVFSVEIPYYPGEADFDRIRRRISEADTIVMTNYYYHKGVSSITEAVRKVMDMGKDVIVVTNTPYEFGLAADFPVGIVCFNPGSREQLRAVAEVLYGKLKPNAKLGFEVTSSELVNKEAVIR</sequence>
<dbReference type="Proteomes" id="UP000188181">
    <property type="component" value="Chromosome"/>
</dbReference>
<dbReference type="Gene3D" id="3.40.50.1700">
    <property type="entry name" value="Glycoside hydrolase family 3 C-terminal domain"/>
    <property type="match status" value="1"/>
</dbReference>
<evidence type="ECO:0000256" key="1">
    <source>
        <dbReference type="ARBA" id="ARBA00005336"/>
    </source>
</evidence>
<dbReference type="GO" id="GO:0005975">
    <property type="term" value="P:carbohydrate metabolic process"/>
    <property type="evidence" value="ECO:0007669"/>
    <property type="project" value="InterPro"/>
</dbReference>
<protein>
    <submittedName>
        <fullName evidence="5">Beta-hexosaminidase A</fullName>
        <ecNumber evidence="5">3.2.1.52</ecNumber>
    </submittedName>
</protein>
<dbReference type="GO" id="GO:0004563">
    <property type="term" value="F:beta-N-acetylhexosaminidase activity"/>
    <property type="evidence" value="ECO:0007669"/>
    <property type="project" value="UniProtKB-EC"/>
</dbReference>
<dbReference type="EC" id="3.2.1.52" evidence="5"/>
<dbReference type="InterPro" id="IPR036962">
    <property type="entry name" value="Glyco_hydro_3_N_sf"/>
</dbReference>
<keyword evidence="2 5" id="KW-0378">Hydrolase</keyword>
<dbReference type="GO" id="GO:0009254">
    <property type="term" value="P:peptidoglycan turnover"/>
    <property type="evidence" value="ECO:0007669"/>
    <property type="project" value="TreeGrafter"/>
</dbReference>
<dbReference type="EMBL" id="CP019646">
    <property type="protein sequence ID" value="AQQ69802.1"/>
    <property type="molecule type" value="Genomic_DNA"/>
</dbReference>
<dbReference type="InterPro" id="IPR050226">
    <property type="entry name" value="NagZ_Beta-hexosaminidase"/>
</dbReference>
<dbReference type="InterPro" id="IPR001764">
    <property type="entry name" value="Glyco_hydro_3_N"/>
</dbReference>
<gene>
    <name evidence="5" type="ORF">SMSP2_00136</name>
</gene>
<evidence type="ECO:0000259" key="4">
    <source>
        <dbReference type="Pfam" id="PF00933"/>
    </source>
</evidence>
<dbReference type="SUPFAM" id="SSF52279">
    <property type="entry name" value="Beta-D-glucan exohydrolase, C-terminal domain"/>
    <property type="match status" value="1"/>
</dbReference>
<feature type="domain" description="Glycoside hydrolase family 3 N-terminal" evidence="4">
    <location>
        <begin position="17"/>
        <end position="381"/>
    </location>
</feature>
<dbReference type="KEGG" id="pbas:SMSP2_00136"/>
<evidence type="ECO:0000313" key="5">
    <source>
        <dbReference type="EMBL" id="AQQ69802.1"/>
    </source>
</evidence>